<keyword evidence="3" id="KW-1185">Reference proteome</keyword>
<reference evidence="2 3" key="1">
    <citation type="journal article" date="2020" name="BMC Genomics">
        <title>Intraspecific diversification of the crop wild relative Brassica cretica Lam. using demographic model selection.</title>
        <authorList>
            <person name="Kioukis A."/>
            <person name="Michalopoulou V.A."/>
            <person name="Briers L."/>
            <person name="Pirintsos S."/>
            <person name="Studholme D.J."/>
            <person name="Pavlidis P."/>
            <person name="Sarris P.F."/>
        </authorList>
    </citation>
    <scope>NUCLEOTIDE SEQUENCE [LARGE SCALE GENOMIC DNA]</scope>
    <source>
        <strain evidence="3">cv. PFS-1207/04</strain>
    </source>
</reference>
<feature type="region of interest" description="Disordered" evidence="1">
    <location>
        <begin position="176"/>
        <end position="199"/>
    </location>
</feature>
<evidence type="ECO:0000313" key="3">
    <source>
        <dbReference type="Proteomes" id="UP000266723"/>
    </source>
</evidence>
<name>A0ABQ7A975_BRACR</name>
<evidence type="ECO:0000313" key="2">
    <source>
        <dbReference type="EMBL" id="KAF3494161.1"/>
    </source>
</evidence>
<evidence type="ECO:0008006" key="4">
    <source>
        <dbReference type="Google" id="ProtNLM"/>
    </source>
</evidence>
<dbReference type="Gene3D" id="3.30.1060.10">
    <property type="entry name" value="Peptide methionine sulphoxide reductase MsrA"/>
    <property type="match status" value="1"/>
</dbReference>
<accession>A0ABQ7A975</accession>
<sequence>MAVDLRRIEAPVVNRSKGAPEEEDNTPEIMITVAEEPTAGAGSSSSVEIEFEYFSRWPKEALLLEIKDTWEFGSTINLQISVIGAPFVKPPTFSLLFLELAVARVFTLLNLCPNAQARLHLFPEKLVGRNKREEMAPIVLSKALEPAEEFEEEDCDRDLTAKKFYKAEEYHQHYLSKGGKSGHAQSPSKSCKDPISCFG</sequence>
<dbReference type="InterPro" id="IPR036509">
    <property type="entry name" value="Met_Sox_Rdtase_MsrA_sf"/>
</dbReference>
<proteinExistence type="predicted"/>
<protein>
    <recommendedName>
        <fullName evidence="4">Peptide-methionine (S)-S-oxide reductase</fullName>
    </recommendedName>
</protein>
<gene>
    <name evidence="2" type="ORF">DY000_02055375</name>
</gene>
<comment type="caution">
    <text evidence="2">The sequence shown here is derived from an EMBL/GenBank/DDBJ whole genome shotgun (WGS) entry which is preliminary data.</text>
</comment>
<organism evidence="2 3">
    <name type="scientific">Brassica cretica</name>
    <name type="common">Mustard</name>
    <dbReference type="NCBI Taxonomy" id="69181"/>
    <lineage>
        <taxon>Eukaryota</taxon>
        <taxon>Viridiplantae</taxon>
        <taxon>Streptophyta</taxon>
        <taxon>Embryophyta</taxon>
        <taxon>Tracheophyta</taxon>
        <taxon>Spermatophyta</taxon>
        <taxon>Magnoliopsida</taxon>
        <taxon>eudicotyledons</taxon>
        <taxon>Gunneridae</taxon>
        <taxon>Pentapetalae</taxon>
        <taxon>rosids</taxon>
        <taxon>malvids</taxon>
        <taxon>Brassicales</taxon>
        <taxon>Brassicaceae</taxon>
        <taxon>Brassiceae</taxon>
        <taxon>Brassica</taxon>
    </lineage>
</organism>
<evidence type="ECO:0000256" key="1">
    <source>
        <dbReference type="SAM" id="MobiDB-lite"/>
    </source>
</evidence>
<dbReference type="Proteomes" id="UP000266723">
    <property type="component" value="Unassembled WGS sequence"/>
</dbReference>
<dbReference type="EMBL" id="QGKV02002055">
    <property type="protein sequence ID" value="KAF3494161.1"/>
    <property type="molecule type" value="Genomic_DNA"/>
</dbReference>